<dbReference type="EMBL" id="AZBU02000006">
    <property type="protein sequence ID" value="TKR71803.1"/>
    <property type="molecule type" value="Genomic_DNA"/>
</dbReference>
<reference evidence="1 2" key="1">
    <citation type="journal article" date="2015" name="Genome Biol.">
        <title>Comparative genomics of Steinernema reveals deeply conserved gene regulatory networks.</title>
        <authorList>
            <person name="Dillman A.R."/>
            <person name="Macchietto M."/>
            <person name="Porter C.F."/>
            <person name="Rogers A."/>
            <person name="Williams B."/>
            <person name="Antoshechkin I."/>
            <person name="Lee M.M."/>
            <person name="Goodwin Z."/>
            <person name="Lu X."/>
            <person name="Lewis E.E."/>
            <person name="Goodrich-Blair H."/>
            <person name="Stock S.P."/>
            <person name="Adams B.J."/>
            <person name="Sternberg P.W."/>
            <person name="Mortazavi A."/>
        </authorList>
    </citation>
    <scope>NUCLEOTIDE SEQUENCE [LARGE SCALE GENOMIC DNA]</scope>
    <source>
        <strain evidence="1 2">ALL</strain>
    </source>
</reference>
<name>A0A4U5MR51_STECR</name>
<evidence type="ECO:0000313" key="1">
    <source>
        <dbReference type="EMBL" id="TKR71803.1"/>
    </source>
</evidence>
<reference evidence="1 2" key="2">
    <citation type="journal article" date="2019" name="G3 (Bethesda)">
        <title>Hybrid Assembly of the Genome of the Entomopathogenic Nematode Steinernema carpocapsae Identifies the X-Chromosome.</title>
        <authorList>
            <person name="Serra L."/>
            <person name="Macchietto M."/>
            <person name="Macias-Munoz A."/>
            <person name="McGill C.J."/>
            <person name="Rodriguez I.M."/>
            <person name="Rodriguez B."/>
            <person name="Murad R."/>
            <person name="Mortazavi A."/>
        </authorList>
    </citation>
    <scope>NUCLEOTIDE SEQUENCE [LARGE SCALE GENOMIC DNA]</scope>
    <source>
        <strain evidence="1 2">ALL</strain>
    </source>
</reference>
<organism evidence="1 2">
    <name type="scientific">Steinernema carpocapsae</name>
    <name type="common">Entomopathogenic nematode</name>
    <dbReference type="NCBI Taxonomy" id="34508"/>
    <lineage>
        <taxon>Eukaryota</taxon>
        <taxon>Metazoa</taxon>
        <taxon>Ecdysozoa</taxon>
        <taxon>Nematoda</taxon>
        <taxon>Chromadorea</taxon>
        <taxon>Rhabditida</taxon>
        <taxon>Tylenchina</taxon>
        <taxon>Panagrolaimomorpha</taxon>
        <taxon>Strongyloidoidea</taxon>
        <taxon>Steinernematidae</taxon>
        <taxon>Steinernema</taxon>
    </lineage>
</organism>
<dbReference type="AlphaFoldDB" id="A0A4U5MR51"/>
<evidence type="ECO:0000313" key="2">
    <source>
        <dbReference type="Proteomes" id="UP000298663"/>
    </source>
</evidence>
<proteinExistence type="predicted"/>
<gene>
    <name evidence="1" type="ORF">L596_019342</name>
</gene>
<comment type="caution">
    <text evidence="1">The sequence shown here is derived from an EMBL/GenBank/DDBJ whole genome shotgun (WGS) entry which is preliminary data.</text>
</comment>
<keyword evidence="2" id="KW-1185">Reference proteome</keyword>
<sequence length="66" mass="7437">MPTIINQTRSGPSKHHVESLSVLLNQRSLLSSRLVIVLQRPSGFDCVERSGILRSKGKWPRININD</sequence>
<accession>A0A4U5MR51</accession>
<protein>
    <submittedName>
        <fullName evidence="1">Uncharacterized protein</fullName>
    </submittedName>
</protein>
<dbReference type="Proteomes" id="UP000298663">
    <property type="component" value="Unassembled WGS sequence"/>
</dbReference>